<comment type="caution">
    <text evidence="1">The sequence shown here is derived from an EMBL/GenBank/DDBJ whole genome shotgun (WGS) entry which is preliminary data.</text>
</comment>
<organism evidence="1 2">
    <name type="scientific">Tagetes erecta</name>
    <name type="common">African marigold</name>
    <dbReference type="NCBI Taxonomy" id="13708"/>
    <lineage>
        <taxon>Eukaryota</taxon>
        <taxon>Viridiplantae</taxon>
        <taxon>Streptophyta</taxon>
        <taxon>Embryophyta</taxon>
        <taxon>Tracheophyta</taxon>
        <taxon>Spermatophyta</taxon>
        <taxon>Magnoliopsida</taxon>
        <taxon>eudicotyledons</taxon>
        <taxon>Gunneridae</taxon>
        <taxon>Pentapetalae</taxon>
        <taxon>asterids</taxon>
        <taxon>campanulids</taxon>
        <taxon>Asterales</taxon>
        <taxon>Asteraceae</taxon>
        <taxon>Asteroideae</taxon>
        <taxon>Heliantheae alliance</taxon>
        <taxon>Tageteae</taxon>
        <taxon>Tagetes</taxon>
    </lineage>
</organism>
<proteinExistence type="predicted"/>
<protein>
    <submittedName>
        <fullName evidence="1">Uncharacterized protein</fullName>
    </submittedName>
</protein>
<dbReference type="AlphaFoldDB" id="A0AAD8P8E8"/>
<dbReference type="Proteomes" id="UP001229421">
    <property type="component" value="Unassembled WGS sequence"/>
</dbReference>
<evidence type="ECO:0000313" key="2">
    <source>
        <dbReference type="Proteomes" id="UP001229421"/>
    </source>
</evidence>
<keyword evidence="2" id="KW-1185">Reference proteome</keyword>
<reference evidence="1" key="1">
    <citation type="journal article" date="2023" name="bioRxiv">
        <title>Improved chromosome-level genome assembly for marigold (Tagetes erecta).</title>
        <authorList>
            <person name="Jiang F."/>
            <person name="Yuan L."/>
            <person name="Wang S."/>
            <person name="Wang H."/>
            <person name="Xu D."/>
            <person name="Wang A."/>
            <person name="Fan W."/>
        </authorList>
    </citation>
    <scope>NUCLEOTIDE SEQUENCE</scope>
    <source>
        <strain evidence="1">WSJ</strain>
        <tissue evidence="1">Leaf</tissue>
    </source>
</reference>
<gene>
    <name evidence="1" type="ORF">QVD17_01565</name>
</gene>
<accession>A0AAD8P8E8</accession>
<sequence length="127" mass="14515">MKLMTNIVKVSYISIAKLGFRSHGPPHTPLVRPTPNPARSFVRYPRNLISSETTVSNYLIHPGDINKPYKNMIQDDESDVDTKAWDFIKKVREKNMKDANEMTDVSELILPPPPPPPRIMRRSLAAY</sequence>
<dbReference type="EMBL" id="JAUHHV010000001">
    <property type="protein sequence ID" value="KAK1435796.1"/>
    <property type="molecule type" value="Genomic_DNA"/>
</dbReference>
<name>A0AAD8P8E8_TARER</name>
<evidence type="ECO:0000313" key="1">
    <source>
        <dbReference type="EMBL" id="KAK1435796.1"/>
    </source>
</evidence>